<evidence type="ECO:0000313" key="10">
    <source>
        <dbReference type="Proteomes" id="UP000280696"/>
    </source>
</evidence>
<dbReference type="InterPro" id="IPR022929">
    <property type="entry name" value="Put_MntP"/>
</dbReference>
<feature type="transmembrane region" description="Helical" evidence="8">
    <location>
        <begin position="109"/>
        <end position="132"/>
    </location>
</feature>
<keyword evidence="5 8" id="KW-0406">Ion transport</keyword>
<dbReference type="OrthoDB" id="9787346at2"/>
<evidence type="ECO:0000256" key="5">
    <source>
        <dbReference type="ARBA" id="ARBA00023065"/>
    </source>
</evidence>
<reference evidence="9 10" key="1">
    <citation type="submission" date="2018-09" db="EMBL/GenBank/DDBJ databases">
        <title>Murine metabolic-syndrome-specific gut microbial biobank.</title>
        <authorList>
            <person name="Liu C."/>
        </authorList>
    </citation>
    <scope>NUCLEOTIDE SEQUENCE [LARGE SCALE GENOMIC DNA]</scope>
    <source>
        <strain evidence="9 10">0.1xD8-82</strain>
    </source>
</reference>
<comment type="subcellular location">
    <subcellularLocation>
        <location evidence="8">Cell membrane</location>
        <topology evidence="8">Multi-pass membrane protein</topology>
    </subcellularLocation>
</comment>
<evidence type="ECO:0000256" key="8">
    <source>
        <dbReference type="HAMAP-Rule" id="MF_01521"/>
    </source>
</evidence>
<dbReference type="Proteomes" id="UP000280696">
    <property type="component" value="Unassembled WGS sequence"/>
</dbReference>
<dbReference type="AlphaFoldDB" id="A0A3A9B4T8"/>
<evidence type="ECO:0000313" key="9">
    <source>
        <dbReference type="EMBL" id="RKI93795.1"/>
    </source>
</evidence>
<comment type="similarity">
    <text evidence="8">Belongs to the MntP (TC 9.B.29) family.</text>
</comment>
<evidence type="ECO:0000256" key="3">
    <source>
        <dbReference type="ARBA" id="ARBA00022692"/>
    </source>
</evidence>
<dbReference type="PANTHER" id="PTHR35529:SF1">
    <property type="entry name" value="MANGANESE EFFLUX PUMP MNTP-RELATED"/>
    <property type="match status" value="1"/>
</dbReference>
<protein>
    <recommendedName>
        <fullName evidence="8">Putative manganese efflux pump MntP</fullName>
    </recommendedName>
</protein>
<dbReference type="EMBL" id="RAYQ01000002">
    <property type="protein sequence ID" value="RKI93795.1"/>
    <property type="molecule type" value="Genomic_DNA"/>
</dbReference>
<accession>A0A3A9B4T8</accession>
<evidence type="ECO:0000256" key="6">
    <source>
        <dbReference type="ARBA" id="ARBA00023136"/>
    </source>
</evidence>
<keyword evidence="6 8" id="KW-0472">Membrane</keyword>
<dbReference type="GO" id="GO:0005384">
    <property type="term" value="F:manganese ion transmembrane transporter activity"/>
    <property type="evidence" value="ECO:0007669"/>
    <property type="project" value="UniProtKB-UniRule"/>
</dbReference>
<feature type="transmembrane region" description="Helical" evidence="8">
    <location>
        <begin position="138"/>
        <end position="161"/>
    </location>
</feature>
<keyword evidence="4 8" id="KW-1133">Transmembrane helix</keyword>
<feature type="transmembrane region" description="Helical" evidence="8">
    <location>
        <begin position="79"/>
        <end position="97"/>
    </location>
</feature>
<evidence type="ECO:0000256" key="4">
    <source>
        <dbReference type="ARBA" id="ARBA00022989"/>
    </source>
</evidence>
<organism evidence="9 10">
    <name type="scientific">Parablautia intestinalis</name>
    <dbReference type="NCBI Taxonomy" id="2320100"/>
    <lineage>
        <taxon>Bacteria</taxon>
        <taxon>Bacillati</taxon>
        <taxon>Bacillota</taxon>
        <taxon>Clostridia</taxon>
        <taxon>Lachnospirales</taxon>
        <taxon>Lachnospiraceae</taxon>
        <taxon>Parablautia</taxon>
    </lineage>
</organism>
<evidence type="ECO:0000256" key="7">
    <source>
        <dbReference type="ARBA" id="ARBA00023211"/>
    </source>
</evidence>
<sequence length="194" mass="21155">MKWNLLFFFNSILLGIGLAMDAFSVSLANGLHEPQMKRRKMWGIAGTFALFQAIMPMTGWICVHTIVRCIQAFEQFVPWIAFALLLFIGGKMLLEGIRNHEPDAPAARVGLLSLFIQAVATSIDALSVGFTIADYNFYMAGVCVLIIALVTFVLCMAGLLIGKKFGTRFSDKAAILGGSILIVIGLEIFIAGVF</sequence>
<feature type="transmembrane region" description="Helical" evidence="8">
    <location>
        <begin position="41"/>
        <end position="67"/>
    </location>
</feature>
<proteinExistence type="inferred from homology"/>
<keyword evidence="7 8" id="KW-0464">Manganese</keyword>
<dbReference type="HAMAP" id="MF_01521">
    <property type="entry name" value="MntP_pump"/>
    <property type="match status" value="1"/>
</dbReference>
<evidence type="ECO:0000256" key="2">
    <source>
        <dbReference type="ARBA" id="ARBA00022475"/>
    </source>
</evidence>
<dbReference type="PANTHER" id="PTHR35529">
    <property type="entry name" value="MANGANESE EFFLUX PUMP MNTP-RELATED"/>
    <property type="match status" value="1"/>
</dbReference>
<feature type="transmembrane region" description="Helical" evidence="8">
    <location>
        <begin position="173"/>
        <end position="193"/>
    </location>
</feature>
<gene>
    <name evidence="8" type="primary">mntP</name>
    <name evidence="9" type="ORF">D7V94_03140</name>
</gene>
<dbReference type="Pfam" id="PF02659">
    <property type="entry name" value="Mntp"/>
    <property type="match status" value="1"/>
</dbReference>
<keyword evidence="2 8" id="KW-1003">Cell membrane</keyword>
<comment type="function">
    <text evidence="8">Probably functions as a manganese efflux pump.</text>
</comment>
<name>A0A3A9B4T8_9FIRM</name>
<dbReference type="GO" id="GO:0005886">
    <property type="term" value="C:plasma membrane"/>
    <property type="evidence" value="ECO:0007669"/>
    <property type="project" value="UniProtKB-SubCell"/>
</dbReference>
<keyword evidence="10" id="KW-1185">Reference proteome</keyword>
<keyword evidence="3 8" id="KW-0812">Transmembrane</keyword>
<evidence type="ECO:0000256" key="1">
    <source>
        <dbReference type="ARBA" id="ARBA00022448"/>
    </source>
</evidence>
<dbReference type="RefSeq" id="WP_120466871.1">
    <property type="nucleotide sequence ID" value="NZ_RAYQ01000002.1"/>
</dbReference>
<feature type="transmembrane region" description="Helical" evidence="8">
    <location>
        <begin position="6"/>
        <end position="29"/>
    </location>
</feature>
<dbReference type="InterPro" id="IPR003810">
    <property type="entry name" value="Mntp/YtaF"/>
</dbReference>
<keyword evidence="1 8" id="KW-0813">Transport</keyword>
<comment type="caution">
    <text evidence="9">The sequence shown here is derived from an EMBL/GenBank/DDBJ whole genome shotgun (WGS) entry which is preliminary data.</text>
</comment>